<dbReference type="PANTHER" id="PTHR10373:SF38">
    <property type="entry name" value="PROTEIN PANGOLIN, ISOFORM J"/>
    <property type="match status" value="1"/>
</dbReference>
<evidence type="ECO:0000256" key="12">
    <source>
        <dbReference type="PROSITE-ProRule" id="PRU00267"/>
    </source>
</evidence>
<keyword evidence="4" id="KW-0805">Transcription regulation</keyword>
<evidence type="ECO:0000259" key="14">
    <source>
        <dbReference type="PROSITE" id="PS50118"/>
    </source>
</evidence>
<dbReference type="OMA" id="PGRRYDY"/>
<feature type="region of interest" description="Disordered" evidence="13">
    <location>
        <begin position="136"/>
        <end position="167"/>
    </location>
</feature>
<feature type="domain" description="HMG box" evidence="14">
    <location>
        <begin position="182"/>
        <end position="250"/>
    </location>
</feature>
<dbReference type="OrthoDB" id="2307332at2759"/>
<dbReference type="GO" id="GO:0007500">
    <property type="term" value="P:mesodermal cell fate determination"/>
    <property type="evidence" value="ECO:0007669"/>
    <property type="project" value="UniProtKB-ARBA"/>
</dbReference>
<dbReference type="GO" id="GO:0010628">
    <property type="term" value="P:positive regulation of gene expression"/>
    <property type="evidence" value="ECO:0007669"/>
    <property type="project" value="UniProtKB-ARBA"/>
</dbReference>
<keyword evidence="8 12" id="KW-0539">Nucleus</keyword>
<feature type="compositionally biased region" description="Low complexity" evidence="13">
    <location>
        <begin position="146"/>
        <end position="164"/>
    </location>
</feature>
<dbReference type="GO" id="GO:0000785">
    <property type="term" value="C:chromatin"/>
    <property type="evidence" value="ECO:0007669"/>
    <property type="project" value="TreeGrafter"/>
</dbReference>
<dbReference type="InterPro" id="IPR036910">
    <property type="entry name" value="HMG_box_dom_sf"/>
</dbReference>
<evidence type="ECO:0000256" key="13">
    <source>
        <dbReference type="SAM" id="MobiDB-lite"/>
    </source>
</evidence>
<evidence type="ECO:0000313" key="16">
    <source>
        <dbReference type="Proteomes" id="UP000054359"/>
    </source>
</evidence>
<name>A0A087UX76_STEMI</name>
<evidence type="ECO:0000256" key="11">
    <source>
        <dbReference type="ARBA" id="ARBA00080285"/>
    </source>
</evidence>
<evidence type="ECO:0000256" key="7">
    <source>
        <dbReference type="ARBA" id="ARBA00023163"/>
    </source>
</evidence>
<dbReference type="GO" id="GO:0019900">
    <property type="term" value="F:kinase binding"/>
    <property type="evidence" value="ECO:0007669"/>
    <property type="project" value="UniProtKB-ARBA"/>
</dbReference>
<dbReference type="AlphaFoldDB" id="A0A087UX76"/>
<proteinExistence type="inferred from homology"/>
<reference evidence="15 16" key="1">
    <citation type="submission" date="2013-11" db="EMBL/GenBank/DDBJ databases">
        <title>Genome sequencing of Stegodyphus mimosarum.</title>
        <authorList>
            <person name="Bechsgaard J."/>
        </authorList>
    </citation>
    <scope>NUCLEOTIDE SEQUENCE [LARGE SCALE GENOMIC DNA]</scope>
</reference>
<dbReference type="InterPro" id="IPR024940">
    <property type="entry name" value="TCF/LEF"/>
</dbReference>
<dbReference type="GO" id="GO:0007435">
    <property type="term" value="P:salivary gland morphogenesis"/>
    <property type="evidence" value="ECO:0007669"/>
    <property type="project" value="UniProtKB-ARBA"/>
</dbReference>
<dbReference type="Gene3D" id="1.10.30.10">
    <property type="entry name" value="High mobility group box domain"/>
    <property type="match status" value="1"/>
</dbReference>
<dbReference type="PROSITE" id="PS50118">
    <property type="entry name" value="HMG_BOX_2"/>
    <property type="match status" value="1"/>
</dbReference>
<evidence type="ECO:0000256" key="4">
    <source>
        <dbReference type="ARBA" id="ARBA00023015"/>
    </source>
</evidence>
<feature type="region of interest" description="Disordered" evidence="13">
    <location>
        <begin position="98"/>
        <end position="121"/>
    </location>
</feature>
<dbReference type="GO" id="GO:0035277">
    <property type="term" value="P:spiracle morphogenesis, open tracheal system"/>
    <property type="evidence" value="ECO:0007669"/>
    <property type="project" value="UniProtKB-ARBA"/>
</dbReference>
<dbReference type="GO" id="GO:0072091">
    <property type="term" value="P:regulation of stem cell proliferation"/>
    <property type="evidence" value="ECO:0007669"/>
    <property type="project" value="UniProtKB-ARBA"/>
</dbReference>
<dbReference type="CDD" id="cd21996">
    <property type="entry name" value="HMG-box_TCF7-like"/>
    <property type="match status" value="1"/>
</dbReference>
<dbReference type="Proteomes" id="UP000054359">
    <property type="component" value="Unassembled WGS sequence"/>
</dbReference>
<dbReference type="GO" id="GO:0000981">
    <property type="term" value="F:DNA-binding transcription factor activity, RNA polymerase II-specific"/>
    <property type="evidence" value="ECO:0007669"/>
    <property type="project" value="TreeGrafter"/>
</dbReference>
<evidence type="ECO:0000256" key="3">
    <source>
        <dbReference type="ARBA" id="ARBA00022687"/>
    </source>
</evidence>
<keyword evidence="3" id="KW-0879">Wnt signaling pathway</keyword>
<evidence type="ECO:0000256" key="2">
    <source>
        <dbReference type="ARBA" id="ARBA00006569"/>
    </source>
</evidence>
<evidence type="ECO:0000256" key="8">
    <source>
        <dbReference type="ARBA" id="ARBA00023242"/>
    </source>
</evidence>
<dbReference type="SMART" id="SM01366">
    <property type="entry name" value="c-clamp"/>
    <property type="match status" value="1"/>
</dbReference>
<feature type="region of interest" description="Disordered" evidence="13">
    <location>
        <begin position="307"/>
        <end position="436"/>
    </location>
</feature>
<dbReference type="GO" id="GO:0000978">
    <property type="term" value="F:RNA polymerase II cis-regulatory region sequence-specific DNA binding"/>
    <property type="evidence" value="ECO:0007669"/>
    <property type="project" value="TreeGrafter"/>
</dbReference>
<comment type="function">
    <text evidence="9">Segment polarity protein. Functions together with arm to transduce the Wingless (Wg) signal in embryos and in developing adult tissues. Acts as a transcriptional activator, but in the absence of arm, it binds to gro and acts as a transcriptional repressor of wg-responsive genes.</text>
</comment>
<comment type="subunit">
    <text evidence="10">Binds to the beta-catenin homolog arm or to gro.</text>
</comment>
<evidence type="ECO:0000256" key="9">
    <source>
        <dbReference type="ARBA" id="ARBA00053480"/>
    </source>
</evidence>
<dbReference type="GO" id="GO:0045892">
    <property type="term" value="P:negative regulation of DNA-templated transcription"/>
    <property type="evidence" value="ECO:0007669"/>
    <property type="project" value="UniProtKB-ARBA"/>
</dbReference>
<evidence type="ECO:0000256" key="1">
    <source>
        <dbReference type="ARBA" id="ARBA00004123"/>
    </source>
</evidence>
<comment type="similarity">
    <text evidence="2">Belongs to the TCF/LEF family.</text>
</comment>
<sequence>MMYNAEPFQPPPAHMGIPPVHIDPKTGIPRHPVYPLPTPNPYHHVFNSDFTQFPWHSSGMYPMTSSFRPPPYPGTISIPTSNLPSKFSPPTLIPPHPGIPTSMSHHPLLGPGPKIEMPDSQDNRYLCNFTSRHLPNFNHHSHHQSNHSSTSNQINQPQNSNNINDGNAASRALRNEKKKSHIKKPLNAFMLYMKEMRSKVVQECTLKESAAINQILGRRWHNLSREEQAKYYEMARKERQLHLQMYPGWTARDNYAINAKKKKRKRDKSQEGDGNNPKKCRARFGLDQQSSWCKPCRRKKKCIRYISGSDNTGESEDNVGSVGSVGSLEAPTPDSRFGADINHLTDNDSGNGDVDDDLEVSSEFSLSSPPVPRPMDSVQSVLENGRPPIGSPPSQQSHHPLNVQHLSRPSGRHVPDSPDGDLTHVSLPQLPTPPST</sequence>
<dbReference type="FunFam" id="1.10.30.10:FF:000001">
    <property type="entry name" value="transcription factor 7 isoform X2"/>
    <property type="match status" value="1"/>
</dbReference>
<protein>
    <recommendedName>
        <fullName evidence="11">dTCF</fullName>
    </recommendedName>
</protein>
<dbReference type="PANTHER" id="PTHR10373">
    <property type="entry name" value="TRANSCRIPTION FACTOR 7 FAMILY MEMBER"/>
    <property type="match status" value="1"/>
</dbReference>
<keyword evidence="5 12" id="KW-0238">DNA-binding</keyword>
<dbReference type="InterPro" id="IPR009071">
    <property type="entry name" value="HMG_box_dom"/>
</dbReference>
<dbReference type="SMART" id="SM00398">
    <property type="entry name" value="HMG"/>
    <property type="match status" value="1"/>
</dbReference>
<evidence type="ECO:0000256" key="6">
    <source>
        <dbReference type="ARBA" id="ARBA00023159"/>
    </source>
</evidence>
<evidence type="ECO:0000256" key="5">
    <source>
        <dbReference type="ARBA" id="ARBA00023125"/>
    </source>
</evidence>
<feature type="compositionally biased region" description="Polar residues" evidence="13">
    <location>
        <begin position="392"/>
        <end position="407"/>
    </location>
</feature>
<keyword evidence="16" id="KW-1185">Reference proteome</keyword>
<gene>
    <name evidence="15" type="ORF">X975_24783</name>
</gene>
<accession>A0A087UX76</accession>
<dbReference type="STRING" id="407821.A0A087UX76"/>
<feature type="region of interest" description="Disordered" evidence="13">
    <location>
        <begin position="259"/>
        <end position="281"/>
    </location>
</feature>
<dbReference type="GO" id="GO:0001222">
    <property type="term" value="F:transcription corepressor binding"/>
    <property type="evidence" value="ECO:0007669"/>
    <property type="project" value="UniProtKB-ARBA"/>
</dbReference>
<keyword evidence="7" id="KW-0804">Transcription</keyword>
<evidence type="ECO:0000313" key="15">
    <source>
        <dbReference type="EMBL" id="KFM81965.1"/>
    </source>
</evidence>
<dbReference type="EMBL" id="KK122125">
    <property type="protein sequence ID" value="KFM81965.1"/>
    <property type="molecule type" value="Genomic_DNA"/>
</dbReference>
<feature type="non-terminal residue" evidence="15">
    <location>
        <position position="436"/>
    </location>
</feature>
<organism evidence="15 16">
    <name type="scientific">Stegodyphus mimosarum</name>
    <name type="common">African social velvet spider</name>
    <dbReference type="NCBI Taxonomy" id="407821"/>
    <lineage>
        <taxon>Eukaryota</taxon>
        <taxon>Metazoa</taxon>
        <taxon>Ecdysozoa</taxon>
        <taxon>Arthropoda</taxon>
        <taxon>Chelicerata</taxon>
        <taxon>Arachnida</taxon>
        <taxon>Araneae</taxon>
        <taxon>Araneomorphae</taxon>
        <taxon>Entelegynae</taxon>
        <taxon>Eresoidea</taxon>
        <taxon>Eresidae</taxon>
        <taxon>Stegodyphus</taxon>
    </lineage>
</organism>
<evidence type="ECO:0000256" key="10">
    <source>
        <dbReference type="ARBA" id="ARBA00061799"/>
    </source>
</evidence>
<dbReference type="Pfam" id="PF00505">
    <property type="entry name" value="HMG_box"/>
    <property type="match status" value="1"/>
</dbReference>
<comment type="subcellular location">
    <subcellularLocation>
        <location evidence="1">Nucleus</location>
    </subcellularLocation>
</comment>
<keyword evidence="6" id="KW-0010">Activator</keyword>
<feature type="DNA-binding region" description="HMG box" evidence="12">
    <location>
        <begin position="182"/>
        <end position="250"/>
    </location>
</feature>
<dbReference type="SUPFAM" id="SSF47095">
    <property type="entry name" value="HMG-box"/>
    <property type="match status" value="1"/>
</dbReference>
<dbReference type="GO" id="GO:0060070">
    <property type="term" value="P:canonical Wnt signaling pathway"/>
    <property type="evidence" value="ECO:0007669"/>
    <property type="project" value="TreeGrafter"/>
</dbReference>
<dbReference type="GO" id="GO:1990907">
    <property type="term" value="C:beta-catenin-TCF complex"/>
    <property type="evidence" value="ECO:0007669"/>
    <property type="project" value="TreeGrafter"/>
</dbReference>